<evidence type="ECO:0000256" key="5">
    <source>
        <dbReference type="SAM" id="SignalP"/>
    </source>
</evidence>
<dbReference type="AlphaFoldDB" id="A0A8C5SYH1"/>
<feature type="chain" id="PRO_5034398321" description="Small monomeric GTPase" evidence="5">
    <location>
        <begin position="29"/>
        <end position="325"/>
    </location>
</feature>
<name>A0A8C5SYH1_LATLA</name>
<dbReference type="SUPFAM" id="SSF52540">
    <property type="entry name" value="P-loop containing nucleoside triphosphate hydrolases"/>
    <property type="match status" value="1"/>
</dbReference>
<evidence type="ECO:0000313" key="7">
    <source>
        <dbReference type="Proteomes" id="UP000694406"/>
    </source>
</evidence>
<accession>A0A8C5SYH1</accession>
<proteinExistence type="inferred from homology"/>
<dbReference type="Proteomes" id="UP000694406">
    <property type="component" value="Unplaced"/>
</dbReference>
<dbReference type="InterPro" id="IPR051641">
    <property type="entry name" value="RGK_GTP-binding_reg"/>
</dbReference>
<sequence length="325" mass="36402">MLFFTSSSSCSSLFLLILPISFPFSSLSLSPSSTSSSFSSSLSPSPSFPPLSSSSLPFFFFPPPPQLPFPFPFVFFFSFPSPSCPLPPPLLPSFSLLLSSSSSFLLLSPPFFLPLPLLFLLHPLPSPFPFPIHFPFFLFLLSLLFFFFFSSSSSTLQMPLPSITYLDSGGWMQESCLQTGDAFLVVFSVTDRRSFTRVPPTLLRLRAVSPWTDPPIILVGNKSDLARSREVSREEGRSLAVMMNCKHIETSAALHHNTEELFEGVVRQIRLRRCRREGDSLRKEGAIGRRESLTKKAKRFLSSLVPRNGRFFKQRSKSCNDLSVL</sequence>
<dbReference type="PANTHER" id="PTHR45775">
    <property type="entry name" value="RAD, GEM/KIR FAMILY MEMBER 2, ISOFORM C"/>
    <property type="match status" value="1"/>
</dbReference>
<organism evidence="6 7">
    <name type="scientific">Laticauda laticaudata</name>
    <name type="common">Blue-ringed sea krait</name>
    <name type="synonym">Blue-lipped sea krait</name>
    <dbReference type="NCBI Taxonomy" id="8630"/>
    <lineage>
        <taxon>Eukaryota</taxon>
        <taxon>Metazoa</taxon>
        <taxon>Chordata</taxon>
        <taxon>Craniata</taxon>
        <taxon>Vertebrata</taxon>
        <taxon>Euteleostomi</taxon>
        <taxon>Lepidosauria</taxon>
        <taxon>Squamata</taxon>
        <taxon>Bifurcata</taxon>
        <taxon>Unidentata</taxon>
        <taxon>Episquamata</taxon>
        <taxon>Toxicofera</taxon>
        <taxon>Serpentes</taxon>
        <taxon>Colubroidea</taxon>
        <taxon>Elapidae</taxon>
        <taxon>Laticaudinae</taxon>
        <taxon>Laticauda</taxon>
    </lineage>
</organism>
<dbReference type="InterPro" id="IPR027417">
    <property type="entry name" value="P-loop_NTPase"/>
</dbReference>
<feature type="transmembrane region" description="Helical" evidence="4">
    <location>
        <begin position="91"/>
        <end position="112"/>
    </location>
</feature>
<evidence type="ECO:0000256" key="1">
    <source>
        <dbReference type="ARBA" id="ARBA00008846"/>
    </source>
</evidence>
<dbReference type="SMART" id="SM00175">
    <property type="entry name" value="RAB"/>
    <property type="match status" value="1"/>
</dbReference>
<comment type="similarity">
    <text evidence="1">Belongs to the small GTPase superfamily. RGK family.</text>
</comment>
<keyword evidence="5" id="KW-0732">Signal</keyword>
<keyword evidence="2" id="KW-0597">Phosphoprotein</keyword>
<dbReference type="InterPro" id="IPR001806">
    <property type="entry name" value="Small_GTPase"/>
</dbReference>
<protein>
    <recommendedName>
        <fullName evidence="8">Small monomeric GTPase</fullName>
    </recommendedName>
</protein>
<dbReference type="PROSITE" id="PS51421">
    <property type="entry name" value="RAS"/>
    <property type="match status" value="1"/>
</dbReference>
<dbReference type="PANTHER" id="PTHR45775:SF5">
    <property type="entry name" value="GTP-BINDING PROTEIN REM 2"/>
    <property type="match status" value="1"/>
</dbReference>
<dbReference type="PROSITE" id="PS51419">
    <property type="entry name" value="RAB"/>
    <property type="match status" value="1"/>
</dbReference>
<keyword evidence="4" id="KW-0472">Membrane</keyword>
<evidence type="ECO:0000256" key="4">
    <source>
        <dbReference type="SAM" id="Phobius"/>
    </source>
</evidence>
<dbReference type="PRINTS" id="PR00449">
    <property type="entry name" value="RASTRNSFRMNG"/>
</dbReference>
<feature type="transmembrane region" description="Helical" evidence="4">
    <location>
        <begin position="60"/>
        <end position="79"/>
    </location>
</feature>
<dbReference type="Ensembl" id="ENSLLTT00000023337.1">
    <property type="protein sequence ID" value="ENSLLTP00000022501.1"/>
    <property type="gene ID" value="ENSLLTG00000016730.1"/>
</dbReference>
<reference evidence="6" key="2">
    <citation type="submission" date="2025-09" db="UniProtKB">
        <authorList>
            <consortium name="Ensembl"/>
        </authorList>
    </citation>
    <scope>IDENTIFICATION</scope>
</reference>
<dbReference type="SMART" id="SM00173">
    <property type="entry name" value="RAS"/>
    <property type="match status" value="1"/>
</dbReference>
<keyword evidence="4" id="KW-0812">Transmembrane</keyword>
<evidence type="ECO:0008006" key="8">
    <source>
        <dbReference type="Google" id="ProtNLM"/>
    </source>
</evidence>
<feature type="transmembrane region" description="Helical" evidence="4">
    <location>
        <begin position="132"/>
        <end position="149"/>
    </location>
</feature>
<keyword evidence="4" id="KW-1133">Transmembrane helix</keyword>
<evidence type="ECO:0000256" key="2">
    <source>
        <dbReference type="ARBA" id="ARBA00022553"/>
    </source>
</evidence>
<feature type="signal peptide" evidence="5">
    <location>
        <begin position="1"/>
        <end position="28"/>
    </location>
</feature>
<dbReference type="GO" id="GO:0005246">
    <property type="term" value="F:calcium channel regulator activity"/>
    <property type="evidence" value="ECO:0007669"/>
    <property type="project" value="TreeGrafter"/>
</dbReference>
<dbReference type="GeneTree" id="ENSGT00940000160062"/>
<reference evidence="6" key="1">
    <citation type="submission" date="2025-08" db="UniProtKB">
        <authorList>
            <consortium name="Ensembl"/>
        </authorList>
    </citation>
    <scope>IDENTIFICATION</scope>
</reference>
<evidence type="ECO:0000313" key="6">
    <source>
        <dbReference type="Ensembl" id="ENSLLTP00000022501.1"/>
    </source>
</evidence>
<dbReference type="Gene3D" id="3.40.50.300">
    <property type="entry name" value="P-loop containing nucleotide triphosphate hydrolases"/>
    <property type="match status" value="1"/>
</dbReference>
<keyword evidence="7" id="KW-1185">Reference proteome</keyword>
<dbReference type="GO" id="GO:0003924">
    <property type="term" value="F:GTPase activity"/>
    <property type="evidence" value="ECO:0007669"/>
    <property type="project" value="InterPro"/>
</dbReference>
<dbReference type="Pfam" id="PF00071">
    <property type="entry name" value="Ras"/>
    <property type="match status" value="1"/>
</dbReference>
<dbReference type="GO" id="GO:0005525">
    <property type="term" value="F:GTP binding"/>
    <property type="evidence" value="ECO:0007669"/>
    <property type="project" value="InterPro"/>
</dbReference>
<evidence type="ECO:0000256" key="3">
    <source>
        <dbReference type="ARBA" id="ARBA00022741"/>
    </source>
</evidence>
<keyword evidence="3" id="KW-0547">Nucleotide-binding</keyword>
<dbReference type="GO" id="GO:0005886">
    <property type="term" value="C:plasma membrane"/>
    <property type="evidence" value="ECO:0007669"/>
    <property type="project" value="TreeGrafter"/>
</dbReference>